<reference evidence="5" key="2">
    <citation type="submission" date="2018-01" db="EMBL/GenBank/DDBJ databases">
        <title>Ralstonia pseudosolanacearum P824 infects blueberry.</title>
        <authorList>
            <person name="Bocsanczy A.M."/>
            <person name="Norman D.J."/>
        </authorList>
    </citation>
    <scope>NUCLEOTIDE SEQUENCE</scope>
    <source>
        <strain evidence="5">P824</strain>
    </source>
</reference>
<protein>
    <submittedName>
        <fullName evidence="5">GntR family transcriptional regulator</fullName>
    </submittedName>
    <submittedName>
        <fullName evidence="7">Putative transcription regulator protein, HTH GntR family</fullName>
    </submittedName>
</protein>
<reference evidence="7" key="1">
    <citation type="submission" date="2015-10" db="EMBL/GenBank/DDBJ databases">
        <authorList>
            <person name="Gilbert D.G."/>
        </authorList>
    </citation>
    <scope>NUCLEOTIDE SEQUENCE</scope>
    <source>
        <strain evidence="7">Phyl III-seqv23</strain>
    </source>
</reference>
<dbReference type="EMBL" id="CP085044">
    <property type="protein sequence ID" value="UZF17864.1"/>
    <property type="molecule type" value="Genomic_DNA"/>
</dbReference>
<evidence type="ECO:0000256" key="3">
    <source>
        <dbReference type="ARBA" id="ARBA00023163"/>
    </source>
</evidence>
<dbReference type="PROSITE" id="PS50949">
    <property type="entry name" value="HTH_GNTR"/>
    <property type="match status" value="1"/>
</dbReference>
<evidence type="ECO:0000313" key="8">
    <source>
        <dbReference type="EMBL" id="CUV56732.1"/>
    </source>
</evidence>
<dbReference type="Pfam" id="PF00392">
    <property type="entry name" value="GntR"/>
    <property type="match status" value="1"/>
</dbReference>
<evidence type="ECO:0000256" key="2">
    <source>
        <dbReference type="ARBA" id="ARBA00023125"/>
    </source>
</evidence>
<dbReference type="InterPro" id="IPR011711">
    <property type="entry name" value="GntR_C"/>
</dbReference>
<dbReference type="Gene3D" id="1.10.10.10">
    <property type="entry name" value="Winged helix-like DNA-binding domain superfamily/Winged helix DNA-binding domain"/>
    <property type="match status" value="1"/>
</dbReference>
<dbReference type="EMBL" id="CP025742">
    <property type="protein sequence ID" value="AYA48692.1"/>
    <property type="molecule type" value="Genomic_DNA"/>
</dbReference>
<sequence>MTQAQNVETRLREMILNMEIGPGERLTERWAEAQLGASRTPVRAALLRLETDGLICREGRGWMVTPLDTQEIEQLFVYREVLEVAAIQLAAKHANIEALDQLEATLEARRPGTSTREAHQLGTEFHVQLAALAANDFIARGVADAMTRLSRARWLDTTPEHQGWDEHRAVLAALREGDAAKASALVSQHLRDSRDRLMKILTEGRRSLRARGIMVERS</sequence>
<dbReference type="PANTHER" id="PTHR43537:SF45">
    <property type="entry name" value="GNTR FAMILY REGULATORY PROTEIN"/>
    <property type="match status" value="1"/>
</dbReference>
<reference evidence="9" key="4">
    <citation type="submission" date="2021-10" db="EMBL/GenBank/DDBJ databases">
        <title>Complete genome sequences of five Ralstonia solancearum strains isolated from sunflower.</title>
        <authorList>
            <person name="She X."/>
            <person name="He Z."/>
        </authorList>
    </citation>
    <scope>NUCLEOTIDE SEQUENCE</scope>
    <source>
        <strain evidence="9">RS638</strain>
        <plasmid evidence="9">p1</plasmid>
    </source>
</reference>
<dbReference type="SUPFAM" id="SSF46785">
    <property type="entry name" value="Winged helix' DNA-binding domain"/>
    <property type="match status" value="1"/>
</dbReference>
<evidence type="ECO:0000313" key="5">
    <source>
        <dbReference type="EMBL" id="AYA48692.1"/>
    </source>
</evidence>
<keyword evidence="2" id="KW-0238">DNA-binding</keyword>
<evidence type="ECO:0000313" key="10">
    <source>
        <dbReference type="Proteomes" id="UP000262427"/>
    </source>
</evidence>
<geneLocation type="plasmid" evidence="9 11">
    <name>p1</name>
</geneLocation>
<dbReference type="SMART" id="SM00345">
    <property type="entry name" value="HTH_GNTR"/>
    <property type="match status" value="1"/>
</dbReference>
<dbReference type="EMBL" id="LN899821">
    <property type="protein sequence ID" value="CUV17223.1"/>
    <property type="molecule type" value="Genomic_DNA"/>
</dbReference>
<dbReference type="Pfam" id="PF07729">
    <property type="entry name" value="FCD"/>
    <property type="match status" value="1"/>
</dbReference>
<dbReference type="Gene3D" id="1.20.120.530">
    <property type="entry name" value="GntR ligand-binding domain-like"/>
    <property type="match status" value="1"/>
</dbReference>
<dbReference type="InterPro" id="IPR036390">
    <property type="entry name" value="WH_DNA-bd_sf"/>
</dbReference>
<dbReference type="AlphaFoldDB" id="A0A0S4UYZ1"/>
<dbReference type="EMBL" id="LN899824">
    <property type="protein sequence ID" value="CUV27464.1"/>
    <property type="molecule type" value="Genomic_DNA"/>
</dbReference>
<evidence type="ECO:0000313" key="11">
    <source>
        <dbReference type="Proteomes" id="UP001164049"/>
    </source>
</evidence>
<evidence type="ECO:0000313" key="7">
    <source>
        <dbReference type="EMBL" id="CUV27464.1"/>
    </source>
</evidence>
<feature type="domain" description="HTH gntR-type" evidence="4">
    <location>
        <begin position="1"/>
        <end position="67"/>
    </location>
</feature>
<evidence type="ECO:0000313" key="9">
    <source>
        <dbReference type="EMBL" id="UZF17864.1"/>
    </source>
</evidence>
<name>A0A0S4UYZ1_RALSL</name>
<gene>
    <name evidence="9" type="ORF">LH706_20215</name>
    <name evidence="6" type="ORF">PSS4_v1_280036</name>
    <name evidence="5" type="ORF">RSP824_19805</name>
    <name evidence="7" type="ORF">RUN1985_v1_70178</name>
    <name evidence="8" type="ORF">RUN215_v1_960033</name>
</gene>
<accession>A0A0S4UYZ1</accession>
<evidence type="ECO:0000313" key="6">
    <source>
        <dbReference type="EMBL" id="CUV17223.1"/>
    </source>
</evidence>
<proteinExistence type="predicted"/>
<dbReference type="GO" id="GO:0003700">
    <property type="term" value="F:DNA-binding transcription factor activity"/>
    <property type="evidence" value="ECO:0007669"/>
    <property type="project" value="InterPro"/>
</dbReference>
<dbReference type="InterPro" id="IPR036388">
    <property type="entry name" value="WH-like_DNA-bd_sf"/>
</dbReference>
<keyword evidence="1" id="KW-0805">Transcription regulation</keyword>
<dbReference type="InterPro" id="IPR000524">
    <property type="entry name" value="Tscrpt_reg_HTH_GntR"/>
</dbReference>
<dbReference type="Proteomes" id="UP000262427">
    <property type="component" value="Chromosome MP"/>
</dbReference>
<dbReference type="PANTHER" id="PTHR43537">
    <property type="entry name" value="TRANSCRIPTIONAL REGULATOR, GNTR FAMILY"/>
    <property type="match status" value="1"/>
</dbReference>
<keyword evidence="3" id="KW-0804">Transcription</keyword>
<reference evidence="10" key="3">
    <citation type="submission" date="2018-01" db="EMBL/GenBank/DDBJ databases">
        <title>Raltonia solanacearum P824 infects blueberry.</title>
        <authorList>
            <person name="Bocsanczy A.M."/>
            <person name="Norman D.J."/>
        </authorList>
    </citation>
    <scope>NUCLEOTIDE SEQUENCE [LARGE SCALE GENOMIC DNA]</scope>
    <source>
        <strain evidence="10">P824</strain>
    </source>
</reference>
<organism evidence="7">
    <name type="scientific">Ralstonia solanacearum</name>
    <name type="common">Pseudomonas solanacearum</name>
    <dbReference type="NCBI Taxonomy" id="305"/>
    <lineage>
        <taxon>Bacteria</taxon>
        <taxon>Pseudomonadati</taxon>
        <taxon>Pseudomonadota</taxon>
        <taxon>Betaproteobacteria</taxon>
        <taxon>Burkholderiales</taxon>
        <taxon>Burkholderiaceae</taxon>
        <taxon>Ralstonia</taxon>
        <taxon>Ralstonia solanacearum species complex</taxon>
    </lineage>
</organism>
<dbReference type="SUPFAM" id="SSF48008">
    <property type="entry name" value="GntR ligand-binding domain-like"/>
    <property type="match status" value="1"/>
</dbReference>
<dbReference type="SMART" id="SM00895">
    <property type="entry name" value="FCD"/>
    <property type="match status" value="1"/>
</dbReference>
<keyword evidence="9" id="KW-0614">Plasmid</keyword>
<evidence type="ECO:0000256" key="1">
    <source>
        <dbReference type="ARBA" id="ARBA00023015"/>
    </source>
</evidence>
<dbReference type="InterPro" id="IPR008920">
    <property type="entry name" value="TF_FadR/GntR_C"/>
</dbReference>
<evidence type="ECO:0000259" key="4">
    <source>
        <dbReference type="PROSITE" id="PS50949"/>
    </source>
</evidence>
<dbReference type="EMBL" id="LN899820">
    <property type="protein sequence ID" value="CUV56732.1"/>
    <property type="molecule type" value="Genomic_DNA"/>
</dbReference>
<dbReference type="GO" id="GO:0003677">
    <property type="term" value="F:DNA binding"/>
    <property type="evidence" value="ECO:0007669"/>
    <property type="project" value="UniProtKB-KW"/>
</dbReference>